<keyword evidence="6 9" id="KW-0175">Coiled coil</keyword>
<sequence length="2552" mass="286423">MPLFLSDDEFERCSHDAYLIAERADAFIRDLYCQIETVKAQSDAAAITAEQTCSLLEQKYISLSNDFARLESENTQLLASIEQKVSELAEVQAQKHQLHLKDIRKDGEIERLSIEAAEHHKSKRQLLQLLEQKDIEISEKNATIKSYLDKIVNLSDNAANKEARVLDMEVESAHSRAACARLSQIEKQLDKCSSSLKRKDEKVKELEMKLMSVQEELCISRETATRNEDRYSAEISTTAKLVELYKESSEEWAKKAGELEGVIKALETHLSQVESDLKEKLEKEISVRKEVEKEAAEMKLKLEKCEAEMENSRKANELSLLPIDYFTEEKWPTSNEAGETNDDRALVPRMPTGVSGTALAASLLRDGWSLAKMYEKYQETVDALRHERLGRKQSQAILERVLFEIEEKAEVILDERAEHERMMEAYSMMNQKLQQSLSEQSTLEGTVLELKAELRRQEREYDLAQKDILDLQKQVTVLLKECRDIQLRYGAVREIYPDDGDTMMSILEFDAEKVISEQLLTFKDINGLVEQNVKLRSLVHNLSDDKDKRDKEIRLKLAGFQEQFESELQKQADEAASKVTAVLKRAEEQASMIESLHSSVAMYKRLYEEELKLHGSHPQTVEASSGTVRCEPGRTDIMRLLEGSQGVSKKVHEKTVERIKSLEEQLDKARSDLVSLRLERDKFSMEASFAKEKLDSFIKEFEHQRDEMNGVLARNIEFSQLIVDYQRKLRDSSDSLLAAEEVSRKSTMEVSILKHEKELLKSSENRACDEVRNLSERVHRLQASLETIHSAEEVRENARAMERKGQEEYLKRVEREWAETKKELQEERDNVRSLTLDKEQTIKNAMKQVEEMGKQLADALRALAAAEAKAAIAEARCSDLEANLKSSQNKVLAVDARCGPVASMATIDLSCAKDELDKLKEEVQASKDHMLQYKNIAQVNEAALKQMESAHEKFKAEADRIKKSLEDEIYSLRATISELESDSVSKSKEVASIIAEKEDAVDSAKAEIANLKEENSAKMSQIMGMEIQISSLKEDLEKEHQRWRTAQSNYERQVILQSETIQELTKTSQALASLQEEASKLRKSVDTLSYLLFKFLVLISFYRSIVQDMLKAQLESEKSALEQSRNEADKKYNEINNQNKILHNRLEALHIKLAEKERTSAGISSGFSDLDTGVDGGLQAVVNYLRRSKEILESALKASEAAQALLHDERSKSRALLFSDEEFKSLQIQLLFVAFGLLKWTSTSKKQKAGRDVFENRDAFELDLAVREINLLRESNLQLREENKHNFEECQKLREVARKVKVEAEHLENLLHESQIEVDSLQKEINSHKVEKLNLENRIVELVETSRNIDLEDYNRLKDTVGQMEVKLREAEAELEETRKLVSVKQDAIVNLEHELANCRTELAEKEKRINESVQLEAALRSDVERRKKILNNTKKQLDALSREREELVKEKELLSKQLEESKQSKRSAMEMANEKANEKANEEKDKEKDARIQILEITLERERGKERDYRARIEKALGDAVKKVNETKKMVLDELEKHKQSRDNLLEGAGASATQLPSETDLDNKTAAYLLAVENIETLNSTRADGAATRGSPDASTLIDTSTPAPTGAQVPVTQALTVQPSVGAAANRTQSRVADEKQKRPGMPRPNVERKIGLRLHRPKLGLPEKPSGDTEMSEADTSLGAGAEVKRETVNEAEAQAEPQPTQTAARKRVAVQSSAELHDESHSQLDATPNVAAPLTKKSRGSDSPQKDVEVQPVVPVESLEVRTPLDETLEAGGDVSPAVANAEIGGAKDLDIFCDPVDFFKASPFEGLSQSESQSDFSVLISESLEKSRDGEDLLDEGLNNEEGQDAQQLISEIENEREEGELLPEMTELPEASDVSPGTASPELEVPSELVPASDALPSGFGEETTDANAGEAMLTVTPDTVLDEKNDAGEVAEDIAEEDKSAISYDQVTTESMQSPQASFGAGGSSPKDTVDSNVSKVGNVVAPPGTDDAKEGSSAEGSRIISLSERAKVGAAQRQRGQISEPPPPSRPRGRLASTAGVRKDGIRTVRGRGIRGGRGRGFDDKGKTELKLFLTALLFLCTLATILQFLPSRLSLFPSDLRLCLSTLSSSPPPPPPPPPPPHQLDQILQGGAVVKRAFNPFGSAAYAFIQMGAYRGGLNTFAVIGLASKPLHVYAKPTYQCEWVSSTADAANQSSTKSAVIAQQILPDWGYGRVYTVVVLNCTFSDPVGVGTVDGSGSGGKLILRAFSNGGGDRDLNSTVEMEALREEKGSVNASIYTTSPPKYDYLYCGSSLYGNLSPQRVREWIAYHAKLFGERSHFVIHDAGGVHEGVLEVLKPWMERGYVTLQDVREQERFDGYYHNQFLVVNDCLHRYRFMAKWMFFFDVDEFIYVPPKSTIKSVLDSLSDYTQFTIEQMPMSNRLCLTADAGKTYRKWGMEKLVYRDVKRGIRRDRKYAVQPRNVIATGVHMSQNVVGKTTHKVEGRIKYFHYHGTVADRREPCRQLVNATEVNFQDTPYVLDTTLRDAAPSIKRFEFKTIGTVLQRTPQ</sequence>
<dbReference type="GO" id="GO:0017056">
    <property type="term" value="F:structural constituent of nuclear pore"/>
    <property type="evidence" value="ECO:0007669"/>
    <property type="project" value="TreeGrafter"/>
</dbReference>
<name>A0AAP0P7Z7_9MAGN</name>
<evidence type="ECO:0000256" key="2">
    <source>
        <dbReference type="ARBA" id="ARBA00004370"/>
    </source>
</evidence>
<feature type="coiled-coil region" evidence="9">
    <location>
        <begin position="652"/>
        <end position="679"/>
    </location>
</feature>
<dbReference type="GO" id="GO:0016757">
    <property type="term" value="F:glycosyltransferase activity"/>
    <property type="evidence" value="ECO:0007669"/>
    <property type="project" value="UniProtKB-KW"/>
</dbReference>
<evidence type="ECO:0000256" key="1">
    <source>
        <dbReference type="ARBA" id="ARBA00004123"/>
    </source>
</evidence>
<protein>
    <recommendedName>
        <fullName evidence="15">Nucleoprotein TPR/MLP1 domain-containing protein</fullName>
    </recommendedName>
</protein>
<keyword evidence="14" id="KW-1185">Reference proteome</keyword>
<evidence type="ECO:0000256" key="8">
    <source>
        <dbReference type="ARBA" id="ARBA00023242"/>
    </source>
</evidence>
<feature type="compositionally biased region" description="Basic and acidic residues" evidence="10">
    <location>
        <begin position="1473"/>
        <end position="1488"/>
    </location>
</feature>
<accession>A0AAP0P7Z7</accession>
<dbReference type="Pfam" id="PF01697">
    <property type="entry name" value="Glyco_transf_92"/>
    <property type="match status" value="1"/>
</dbReference>
<feature type="coiled-coil region" evidence="9">
    <location>
        <begin position="810"/>
        <end position="1159"/>
    </location>
</feature>
<evidence type="ECO:0000259" key="12">
    <source>
        <dbReference type="Pfam" id="PF25785"/>
    </source>
</evidence>
<feature type="compositionally biased region" description="Acidic residues" evidence="10">
    <location>
        <begin position="1859"/>
        <end position="1868"/>
    </location>
</feature>
<dbReference type="GO" id="GO:0006406">
    <property type="term" value="P:mRNA export from nucleus"/>
    <property type="evidence" value="ECO:0007669"/>
    <property type="project" value="TreeGrafter"/>
</dbReference>
<feature type="region of interest" description="Disordered" evidence="10">
    <location>
        <begin position="1585"/>
        <end position="1779"/>
    </location>
</feature>
<dbReference type="GO" id="GO:0005643">
    <property type="term" value="C:nuclear pore"/>
    <property type="evidence" value="ECO:0007669"/>
    <property type="project" value="TreeGrafter"/>
</dbReference>
<feature type="compositionally biased region" description="Polar residues" evidence="10">
    <location>
        <begin position="1951"/>
        <end position="1965"/>
    </location>
</feature>
<keyword evidence="4" id="KW-0328">Glycosyltransferase</keyword>
<feature type="compositionally biased region" description="Low complexity" evidence="10">
    <location>
        <begin position="1695"/>
        <end position="1708"/>
    </location>
</feature>
<feature type="coiled-coil region" evidence="9">
    <location>
        <begin position="144"/>
        <end position="216"/>
    </location>
</feature>
<organism evidence="13 14">
    <name type="scientific">Stephania cephalantha</name>
    <dbReference type="NCBI Taxonomy" id="152367"/>
    <lineage>
        <taxon>Eukaryota</taxon>
        <taxon>Viridiplantae</taxon>
        <taxon>Streptophyta</taxon>
        <taxon>Embryophyta</taxon>
        <taxon>Tracheophyta</taxon>
        <taxon>Spermatophyta</taxon>
        <taxon>Magnoliopsida</taxon>
        <taxon>Ranunculales</taxon>
        <taxon>Menispermaceae</taxon>
        <taxon>Menispermoideae</taxon>
        <taxon>Cissampelideae</taxon>
        <taxon>Stephania</taxon>
    </lineage>
</organism>
<dbReference type="InterPro" id="IPR057974">
    <property type="entry name" value="NUA/TPR/MLP1-2-like_dom"/>
</dbReference>
<keyword evidence="5" id="KW-0808">Transferase</keyword>
<dbReference type="EMBL" id="JBBNAG010000005">
    <property type="protein sequence ID" value="KAK9131605.1"/>
    <property type="molecule type" value="Genomic_DNA"/>
</dbReference>
<dbReference type="Proteomes" id="UP001419268">
    <property type="component" value="Unassembled WGS sequence"/>
</dbReference>
<evidence type="ECO:0000256" key="10">
    <source>
        <dbReference type="SAM" id="MobiDB-lite"/>
    </source>
</evidence>
<feature type="domain" description="Nucleoprotein TPR/MLP1-2" evidence="11">
    <location>
        <begin position="1007"/>
        <end position="1090"/>
    </location>
</feature>
<feature type="compositionally biased region" description="Acidic residues" evidence="10">
    <location>
        <begin position="1838"/>
        <end position="1850"/>
    </location>
</feature>
<feature type="compositionally biased region" description="Polar residues" evidence="10">
    <location>
        <begin position="1595"/>
        <end position="1606"/>
    </location>
</feature>
<evidence type="ECO:0000256" key="5">
    <source>
        <dbReference type="ARBA" id="ARBA00022679"/>
    </source>
</evidence>
<feature type="region of interest" description="Disordered" evidence="10">
    <location>
        <begin position="1831"/>
        <end position="2043"/>
    </location>
</feature>
<evidence type="ECO:0000256" key="6">
    <source>
        <dbReference type="ARBA" id="ARBA00023054"/>
    </source>
</evidence>
<feature type="coiled-coil region" evidence="9">
    <location>
        <begin position="440"/>
        <end position="474"/>
    </location>
</feature>
<evidence type="ECO:0000313" key="13">
    <source>
        <dbReference type="EMBL" id="KAK9131605.1"/>
    </source>
</evidence>
<evidence type="ECO:0000256" key="4">
    <source>
        <dbReference type="ARBA" id="ARBA00022676"/>
    </source>
</evidence>
<dbReference type="PANTHER" id="PTHR18898">
    <property type="entry name" value="NUCLEOPROTEIN TPR-RELATED"/>
    <property type="match status" value="1"/>
</dbReference>
<keyword evidence="8" id="KW-0539">Nucleus</keyword>
<proteinExistence type="inferred from homology"/>
<dbReference type="InterPro" id="IPR008166">
    <property type="entry name" value="Glyco_transf_92"/>
</dbReference>
<evidence type="ECO:0000256" key="7">
    <source>
        <dbReference type="ARBA" id="ARBA00023136"/>
    </source>
</evidence>
<comment type="similarity">
    <text evidence="3">Belongs to the glycosyltransferase 92 family.</text>
</comment>
<dbReference type="Gene3D" id="1.10.287.1490">
    <property type="match status" value="1"/>
</dbReference>
<feature type="region of interest" description="Disordered" evidence="10">
    <location>
        <begin position="1459"/>
        <end position="1488"/>
    </location>
</feature>
<dbReference type="GO" id="GO:0006606">
    <property type="term" value="P:protein import into nucleus"/>
    <property type="evidence" value="ECO:0007669"/>
    <property type="project" value="InterPro"/>
</dbReference>
<gene>
    <name evidence="13" type="ORF">Scep_011133</name>
</gene>
<keyword evidence="7" id="KW-0472">Membrane</keyword>
<evidence type="ECO:0000256" key="3">
    <source>
        <dbReference type="ARBA" id="ARBA00007647"/>
    </source>
</evidence>
<evidence type="ECO:0000256" key="9">
    <source>
        <dbReference type="SAM" id="Coils"/>
    </source>
</evidence>
<evidence type="ECO:0000313" key="14">
    <source>
        <dbReference type="Proteomes" id="UP001419268"/>
    </source>
</evidence>
<dbReference type="Pfam" id="PF07926">
    <property type="entry name" value="TPR_MLP1_2"/>
    <property type="match status" value="1"/>
</dbReference>
<dbReference type="PANTHER" id="PTHR18898:SF2">
    <property type="entry name" value="NUCLEOPROTEIN TPR"/>
    <property type="match status" value="1"/>
</dbReference>
<feature type="compositionally biased region" description="Polar residues" evidence="10">
    <location>
        <begin position="1613"/>
        <end position="1622"/>
    </location>
</feature>
<comment type="caution">
    <text evidence="13">The sequence shown here is derived from an EMBL/GenBank/DDBJ whole genome shotgun (WGS) entry which is preliminary data.</text>
</comment>
<evidence type="ECO:0000259" key="11">
    <source>
        <dbReference type="Pfam" id="PF07926"/>
    </source>
</evidence>
<evidence type="ECO:0008006" key="15">
    <source>
        <dbReference type="Google" id="ProtNLM"/>
    </source>
</evidence>
<comment type="subcellular location">
    <subcellularLocation>
        <location evidence="2">Membrane</location>
    </subcellularLocation>
    <subcellularLocation>
        <location evidence="1">Nucleus</location>
    </subcellularLocation>
</comment>
<feature type="coiled-coil region" evidence="9">
    <location>
        <begin position="263"/>
        <end position="315"/>
    </location>
</feature>
<dbReference type="InterPro" id="IPR012929">
    <property type="entry name" value="Nucleoprot-TPR/MLP1-2_dom"/>
</dbReference>
<dbReference type="GO" id="GO:0016020">
    <property type="term" value="C:membrane"/>
    <property type="evidence" value="ECO:0007669"/>
    <property type="project" value="UniProtKB-SubCell"/>
</dbReference>
<dbReference type="Pfam" id="PF25785">
    <property type="entry name" value="TPR"/>
    <property type="match status" value="1"/>
</dbReference>
<reference evidence="13 14" key="1">
    <citation type="submission" date="2024-01" db="EMBL/GenBank/DDBJ databases">
        <title>Genome assemblies of Stephania.</title>
        <authorList>
            <person name="Yang L."/>
        </authorList>
    </citation>
    <scope>NUCLEOTIDE SEQUENCE [LARGE SCALE GENOMIC DNA]</scope>
    <source>
        <strain evidence="13">JXDWG</strain>
        <tissue evidence="13">Leaf</tissue>
    </source>
</reference>
<feature type="domain" description="NUA/TPR/MLP1-2-like" evidence="12">
    <location>
        <begin position="449"/>
        <end position="550"/>
    </location>
</feature>